<dbReference type="Pfam" id="PF14007">
    <property type="entry name" value="YtpI"/>
    <property type="match status" value="1"/>
</dbReference>
<dbReference type="OrthoDB" id="2990512at2"/>
<keyword evidence="1" id="KW-0472">Membrane</keyword>
<organism evidence="2 3">
    <name type="scientific">Thermoflavimicrobium daqui</name>
    <dbReference type="NCBI Taxonomy" id="2137476"/>
    <lineage>
        <taxon>Bacteria</taxon>
        <taxon>Bacillati</taxon>
        <taxon>Bacillota</taxon>
        <taxon>Bacilli</taxon>
        <taxon>Bacillales</taxon>
        <taxon>Thermoactinomycetaceae</taxon>
        <taxon>Thermoflavimicrobium</taxon>
    </lineage>
</organism>
<proteinExistence type="predicted"/>
<dbReference type="EMBL" id="QJKK01000001">
    <property type="protein sequence ID" value="RAL26849.1"/>
    <property type="molecule type" value="Genomic_DNA"/>
</dbReference>
<dbReference type="AlphaFoldDB" id="A0A364K977"/>
<dbReference type="InterPro" id="IPR025618">
    <property type="entry name" value="YtpI"/>
</dbReference>
<keyword evidence="3" id="KW-1185">Reference proteome</keyword>
<evidence type="ECO:0000313" key="3">
    <source>
        <dbReference type="Proteomes" id="UP000251213"/>
    </source>
</evidence>
<dbReference type="Proteomes" id="UP000251213">
    <property type="component" value="Unassembled WGS sequence"/>
</dbReference>
<dbReference type="RefSeq" id="WP_113657454.1">
    <property type="nucleotide sequence ID" value="NZ_KZ845663.1"/>
</dbReference>
<evidence type="ECO:0000313" key="2">
    <source>
        <dbReference type="EMBL" id="RAL26849.1"/>
    </source>
</evidence>
<feature type="transmembrane region" description="Helical" evidence="1">
    <location>
        <begin position="36"/>
        <end position="58"/>
    </location>
</feature>
<name>A0A364K977_9BACL</name>
<feature type="transmembrane region" description="Helical" evidence="1">
    <location>
        <begin position="6"/>
        <end position="24"/>
    </location>
</feature>
<reference evidence="2 3" key="2">
    <citation type="submission" date="2018-06" db="EMBL/GenBank/DDBJ databases">
        <authorList>
            <person name="Zhirakovskaya E."/>
        </authorList>
    </citation>
    <scope>NUCLEOTIDE SEQUENCE [LARGE SCALE GENOMIC DNA]</scope>
    <source>
        <strain evidence="2 3">FBKL4.011</strain>
    </source>
</reference>
<gene>
    <name evidence="2" type="ORF">DL897_02025</name>
</gene>
<keyword evidence="1" id="KW-1133">Transmembrane helix</keyword>
<sequence>MGFLLIVIISLIVVTTFGTIYYSIMKRKTEGVKRQLYQAWMNIHMGFLFISIALFLLLTPDYRLWRLILIALIMILGMINLFYGIKFKRFFTNQLQKKTNNS</sequence>
<evidence type="ECO:0008006" key="4">
    <source>
        <dbReference type="Google" id="ProtNLM"/>
    </source>
</evidence>
<feature type="transmembrane region" description="Helical" evidence="1">
    <location>
        <begin position="64"/>
        <end position="85"/>
    </location>
</feature>
<reference evidence="2 3" key="1">
    <citation type="submission" date="2018-06" db="EMBL/GenBank/DDBJ databases">
        <title>Thermoflavimicrobium daqus sp. nov., a thermophilic microbe isolated from Moutai-flavour Daqu.</title>
        <authorList>
            <person name="Wang X."/>
            <person name="Zhou H."/>
        </authorList>
    </citation>
    <scope>NUCLEOTIDE SEQUENCE [LARGE SCALE GENOMIC DNA]</scope>
    <source>
        <strain evidence="2 3">FBKL4.011</strain>
    </source>
</reference>
<accession>A0A364K977</accession>
<protein>
    <recommendedName>
        <fullName evidence="4">YtpI-like protein</fullName>
    </recommendedName>
</protein>
<comment type="caution">
    <text evidence="2">The sequence shown here is derived from an EMBL/GenBank/DDBJ whole genome shotgun (WGS) entry which is preliminary data.</text>
</comment>
<evidence type="ECO:0000256" key="1">
    <source>
        <dbReference type="SAM" id="Phobius"/>
    </source>
</evidence>
<keyword evidence="1" id="KW-0812">Transmembrane</keyword>